<dbReference type="GO" id="GO:0051082">
    <property type="term" value="F:unfolded protein binding"/>
    <property type="evidence" value="ECO:0007669"/>
    <property type="project" value="TreeGrafter"/>
</dbReference>
<dbReference type="InterPro" id="IPR013805">
    <property type="entry name" value="GrpE_CC"/>
</dbReference>
<evidence type="ECO:0000313" key="7">
    <source>
        <dbReference type="EMBL" id="MBE1611629.1"/>
    </source>
</evidence>
<dbReference type="RefSeq" id="WP_238361754.1">
    <property type="nucleotide sequence ID" value="NZ_BAABJL010000184.1"/>
</dbReference>
<reference evidence="7" key="1">
    <citation type="submission" date="2020-10" db="EMBL/GenBank/DDBJ databases">
        <title>Sequencing the genomes of 1000 actinobacteria strains.</title>
        <authorList>
            <person name="Klenk H.-P."/>
        </authorList>
    </citation>
    <scope>NUCLEOTIDE SEQUENCE</scope>
    <source>
        <strain evidence="7">DSM 45354</strain>
    </source>
</reference>
<comment type="function">
    <text evidence="3 4">Participates actively in the response to hyperosmotic and heat shock by preventing the aggregation of stress-denatured proteins, in association with DnaK and GrpE. It is the nucleotide exchange factor for DnaK and may function as a thermosensor. Unfolded proteins bind initially to DnaJ; upon interaction with the DnaJ-bound protein, DnaK hydrolyzes its bound ATP, resulting in the formation of a stable complex. GrpE releases ADP from DnaK; ATP binding to DnaK triggers the release of the substrate protein, thus completing the reaction cycle. Several rounds of ATP-dependent interactions between DnaJ, DnaK and GrpE are required for fully efficient folding.</text>
</comment>
<dbReference type="Gene3D" id="2.30.22.10">
    <property type="entry name" value="Head domain of nucleotide exchange factor GrpE"/>
    <property type="match status" value="1"/>
</dbReference>
<evidence type="ECO:0000256" key="4">
    <source>
        <dbReference type="RuleBase" id="RU000639"/>
    </source>
</evidence>
<comment type="caution">
    <text evidence="7">The sequence shown here is derived from an EMBL/GenBank/DDBJ whole genome shotgun (WGS) entry which is preliminary data.</text>
</comment>
<dbReference type="Proteomes" id="UP000638648">
    <property type="component" value="Unassembled WGS sequence"/>
</dbReference>
<dbReference type="GO" id="GO:0005737">
    <property type="term" value="C:cytoplasm"/>
    <property type="evidence" value="ECO:0007669"/>
    <property type="project" value="UniProtKB-SubCell"/>
</dbReference>
<evidence type="ECO:0000256" key="6">
    <source>
        <dbReference type="SAM" id="MobiDB-lite"/>
    </source>
</evidence>
<dbReference type="GO" id="GO:0051087">
    <property type="term" value="F:protein-folding chaperone binding"/>
    <property type="evidence" value="ECO:0007669"/>
    <property type="project" value="InterPro"/>
</dbReference>
<dbReference type="AlphaFoldDB" id="A0A927RE05"/>
<dbReference type="HAMAP" id="MF_01151">
    <property type="entry name" value="GrpE"/>
    <property type="match status" value="1"/>
</dbReference>
<accession>A0A927RE05</accession>
<comment type="subcellular location">
    <subcellularLocation>
        <location evidence="3">Cytoplasm</location>
    </subcellularLocation>
</comment>
<dbReference type="SUPFAM" id="SSF58014">
    <property type="entry name" value="Coiled-coil domain of nucleotide exchange factor GrpE"/>
    <property type="match status" value="1"/>
</dbReference>
<evidence type="ECO:0000256" key="1">
    <source>
        <dbReference type="ARBA" id="ARBA00009054"/>
    </source>
</evidence>
<evidence type="ECO:0000313" key="8">
    <source>
        <dbReference type="Proteomes" id="UP000638648"/>
    </source>
</evidence>
<dbReference type="InterPro" id="IPR009012">
    <property type="entry name" value="GrpE_head"/>
</dbReference>
<feature type="region of interest" description="Disordered" evidence="6">
    <location>
        <begin position="1"/>
        <end position="53"/>
    </location>
</feature>
<keyword evidence="8" id="KW-1185">Reference proteome</keyword>
<keyword evidence="3" id="KW-0963">Cytoplasm</keyword>
<dbReference type="EMBL" id="JADBEM010000001">
    <property type="protein sequence ID" value="MBE1611629.1"/>
    <property type="molecule type" value="Genomic_DNA"/>
</dbReference>
<dbReference type="Gene3D" id="3.90.20.20">
    <property type="match status" value="1"/>
</dbReference>
<dbReference type="PANTHER" id="PTHR21237:SF23">
    <property type="entry name" value="GRPE PROTEIN HOMOLOG, MITOCHONDRIAL"/>
    <property type="match status" value="1"/>
</dbReference>
<dbReference type="GO" id="GO:0000774">
    <property type="term" value="F:adenyl-nucleotide exchange factor activity"/>
    <property type="evidence" value="ECO:0007669"/>
    <property type="project" value="InterPro"/>
</dbReference>
<dbReference type="CDD" id="cd00446">
    <property type="entry name" value="GrpE"/>
    <property type="match status" value="1"/>
</dbReference>
<dbReference type="PROSITE" id="PS01071">
    <property type="entry name" value="GRPE"/>
    <property type="match status" value="1"/>
</dbReference>
<organism evidence="7 8">
    <name type="scientific">Actinopolymorpha pittospori</name>
    <dbReference type="NCBI Taxonomy" id="648752"/>
    <lineage>
        <taxon>Bacteria</taxon>
        <taxon>Bacillati</taxon>
        <taxon>Actinomycetota</taxon>
        <taxon>Actinomycetes</taxon>
        <taxon>Propionibacteriales</taxon>
        <taxon>Actinopolymorphaceae</taxon>
        <taxon>Actinopolymorpha</taxon>
    </lineage>
</organism>
<dbReference type="PRINTS" id="PR00773">
    <property type="entry name" value="GRPEPROTEIN"/>
</dbReference>
<evidence type="ECO:0000256" key="2">
    <source>
        <dbReference type="ARBA" id="ARBA00023186"/>
    </source>
</evidence>
<comment type="similarity">
    <text evidence="1 3 5">Belongs to the GrpE family.</text>
</comment>
<dbReference type="GO" id="GO:0006457">
    <property type="term" value="P:protein folding"/>
    <property type="evidence" value="ECO:0007669"/>
    <property type="project" value="InterPro"/>
</dbReference>
<protein>
    <recommendedName>
        <fullName evidence="3 4">Protein GrpE</fullName>
    </recommendedName>
    <alternativeName>
        <fullName evidence="3">HSP-70 cofactor</fullName>
    </alternativeName>
</protein>
<proteinExistence type="inferred from homology"/>
<dbReference type="PANTHER" id="PTHR21237">
    <property type="entry name" value="GRPE PROTEIN"/>
    <property type="match status" value="1"/>
</dbReference>
<sequence length="203" mass="21672">MSEQQPSPRDAAAATPERSGVEPSTPSQRSAPDVERDVSATAGMPDDERAEADALIDELETRAAEYEDLWRRAVADLDNQRKRHARDLEGQRADVRTQLANQWLPVLDNLDRALAHGQAESSAIVEGIQAVLAQAVAMLAGLGFPRQDDEVGATFDPSRHEAIATMPSADVPAGTVLDVVRPGYGEGGSQLRPTGVVVATKAE</sequence>
<dbReference type="GO" id="GO:0042803">
    <property type="term" value="F:protein homodimerization activity"/>
    <property type="evidence" value="ECO:0007669"/>
    <property type="project" value="InterPro"/>
</dbReference>
<evidence type="ECO:0000256" key="3">
    <source>
        <dbReference type="HAMAP-Rule" id="MF_01151"/>
    </source>
</evidence>
<dbReference type="Pfam" id="PF01025">
    <property type="entry name" value="GrpE"/>
    <property type="match status" value="1"/>
</dbReference>
<keyword evidence="3 4" id="KW-0346">Stress response</keyword>
<comment type="subunit">
    <text evidence="3">Homodimer.</text>
</comment>
<dbReference type="InterPro" id="IPR000740">
    <property type="entry name" value="GrpE"/>
</dbReference>
<keyword evidence="2 3" id="KW-0143">Chaperone</keyword>
<name>A0A927RE05_9ACTN</name>
<dbReference type="SUPFAM" id="SSF51064">
    <property type="entry name" value="Head domain of nucleotide exchange factor GrpE"/>
    <property type="match status" value="1"/>
</dbReference>
<evidence type="ECO:0000256" key="5">
    <source>
        <dbReference type="RuleBase" id="RU004478"/>
    </source>
</evidence>
<gene>
    <name evidence="3" type="primary">grpE</name>
    <name evidence="7" type="ORF">HEB94_008477</name>
</gene>